<reference evidence="1 2" key="1">
    <citation type="submission" date="2019-09" db="EMBL/GenBank/DDBJ databases">
        <authorList>
            <person name="Leyn A S."/>
        </authorList>
    </citation>
    <scope>NUCLEOTIDE SEQUENCE [LARGE SCALE GENOMIC DNA]</scope>
    <source>
        <strain evidence="1">AA231_1</strain>
    </source>
</reference>
<proteinExistence type="predicted"/>
<protein>
    <submittedName>
        <fullName evidence="1">Uncharacterized protein</fullName>
    </submittedName>
</protein>
<name>A0A6I8LP53_9PSEU</name>
<evidence type="ECO:0000313" key="1">
    <source>
        <dbReference type="EMBL" id="VVJ17767.1"/>
    </source>
</evidence>
<evidence type="ECO:0000313" key="2">
    <source>
        <dbReference type="Proteomes" id="UP000399805"/>
    </source>
</evidence>
<dbReference type="AlphaFoldDB" id="A0A6I8LP53"/>
<sequence>MWFSPGSGGMTFGRSSDTATIVGGRGVVRQGAARVSSRR</sequence>
<dbReference type="EMBL" id="CABVGP010000001">
    <property type="protein sequence ID" value="VVJ17767.1"/>
    <property type="molecule type" value="Genomic_DNA"/>
</dbReference>
<dbReference type="Proteomes" id="UP000399805">
    <property type="component" value="Unassembled WGS sequence"/>
</dbReference>
<accession>A0A6I8LP53</accession>
<gene>
    <name evidence="1" type="ORF">AA23TX_02788</name>
</gene>
<keyword evidence="2" id="KW-1185">Reference proteome</keyword>
<organism evidence="1 2">
    <name type="scientific">Amycolatopsis camponoti</name>
    <dbReference type="NCBI Taxonomy" id="2606593"/>
    <lineage>
        <taxon>Bacteria</taxon>
        <taxon>Bacillati</taxon>
        <taxon>Actinomycetota</taxon>
        <taxon>Actinomycetes</taxon>
        <taxon>Pseudonocardiales</taxon>
        <taxon>Pseudonocardiaceae</taxon>
        <taxon>Amycolatopsis</taxon>
    </lineage>
</organism>